<evidence type="ECO:0000256" key="5">
    <source>
        <dbReference type="ARBA" id="ARBA00023015"/>
    </source>
</evidence>
<keyword evidence="3" id="KW-0863">Zinc-finger</keyword>
<dbReference type="AlphaFoldDB" id="A0AA39C8X5"/>
<feature type="compositionally biased region" description="Polar residues" evidence="9">
    <location>
        <begin position="340"/>
        <end position="351"/>
    </location>
</feature>
<keyword evidence="8" id="KW-0539">Nucleus</keyword>
<feature type="compositionally biased region" description="Low complexity" evidence="9">
    <location>
        <begin position="282"/>
        <end position="295"/>
    </location>
</feature>
<dbReference type="PANTHER" id="PTHR13006">
    <property type="entry name" value="PAPILLOMAVIRUS REGULATORY FACTOR PRF-1"/>
    <property type="match status" value="1"/>
</dbReference>
<reference evidence="11" key="2">
    <citation type="submission" date="2023-03" db="EMBL/GenBank/DDBJ databases">
        <authorList>
            <person name="Inwood S.N."/>
            <person name="Skelly J.G."/>
            <person name="Guhlin J."/>
            <person name="Harrop T.W.R."/>
            <person name="Goldson S.G."/>
            <person name="Dearden P.K."/>
        </authorList>
    </citation>
    <scope>NUCLEOTIDE SEQUENCE</scope>
    <source>
        <strain evidence="11">Irish</strain>
        <tissue evidence="11">Whole body</tissue>
    </source>
</reference>
<protein>
    <recommendedName>
        <fullName evidence="10">DUF4772 domain-containing protein</fullName>
    </recommendedName>
</protein>
<dbReference type="PANTHER" id="PTHR13006:SF9">
    <property type="entry name" value="GLUCOSE TRANSPORTER 4 ENHANCER FACTOR, ISOFORM G"/>
    <property type="match status" value="1"/>
</dbReference>
<keyword evidence="6" id="KW-0238">DNA-binding</keyword>
<sequence length="641" mass="70265">MSTGKRLAKRSIIGTRVCAPGNDGKYYSGVIHAVKTPASATAESGLRITPKTRYSVRFDSLLNGGRPPSPSTEYSDRDLIGPGFGSVTSARLVAGQKVYLTYNGREINAEVTQHREHLDEVDVIIAPNGGQEGTMRLTKRIDEVRLLESRKSARLADQDTDFARLADMAGDRKRASSHSIDVPHVPGSRKRRPSSSNDSERSYNGWPLENYARIGHRCGREGCRTNERGDCMDECTAALVLMSLSCSPHSPHHSLPVNCPNGSWMGQGGDNAVMGSPGNGGTSNSSSSDVSWRSGTPSPQLSEEGAPVATSTWPTSNNPNVGVRSIANNNNININNNSNDHCNASTSHHQLNSSYNVSGSSPGSTPNSSGTFDEGIVTDYLEEMHPRKKKRELQNQTRANHHLVENDVGYNFERSIPAVTTLVFKCTWPGCTEIKTTCPLIEDHVRQSHLGPKKTKAQSDDDDCDMSDHEEEFYYQEIAVNHMSSPPTMSHRDMARPPHEDPEYQKQLRLESSSAITTTATTTTTITTPPANSEIVALNASTVGGASSAIINNKERLFNFKVSPIRPRSPATPIKHMKHSSRHNHQAISMLAVTTAIGKIASSPRRVRGDTKKCRKIYGMENREQWCTQCKWKKACVRFAE</sequence>
<organism evidence="11 12">
    <name type="scientific">Microctonus aethiopoides</name>
    <dbReference type="NCBI Taxonomy" id="144406"/>
    <lineage>
        <taxon>Eukaryota</taxon>
        <taxon>Metazoa</taxon>
        <taxon>Ecdysozoa</taxon>
        <taxon>Arthropoda</taxon>
        <taxon>Hexapoda</taxon>
        <taxon>Insecta</taxon>
        <taxon>Pterygota</taxon>
        <taxon>Neoptera</taxon>
        <taxon>Endopterygota</taxon>
        <taxon>Hymenoptera</taxon>
        <taxon>Apocrita</taxon>
        <taxon>Ichneumonoidea</taxon>
        <taxon>Braconidae</taxon>
        <taxon>Euphorinae</taxon>
        <taxon>Microctonus</taxon>
    </lineage>
</organism>
<dbReference type="Pfam" id="PF15997">
    <property type="entry name" value="DUF4772"/>
    <property type="match status" value="1"/>
</dbReference>
<dbReference type="GO" id="GO:0005634">
    <property type="term" value="C:nucleus"/>
    <property type="evidence" value="ECO:0007669"/>
    <property type="project" value="UniProtKB-SubCell"/>
</dbReference>
<evidence type="ECO:0000259" key="10">
    <source>
        <dbReference type="Pfam" id="PF15997"/>
    </source>
</evidence>
<keyword evidence="4" id="KW-0862">Zinc</keyword>
<keyword evidence="7" id="KW-0804">Transcription</keyword>
<evidence type="ECO:0000256" key="6">
    <source>
        <dbReference type="ARBA" id="ARBA00023125"/>
    </source>
</evidence>
<dbReference type="GO" id="GO:0008270">
    <property type="term" value="F:zinc ion binding"/>
    <property type="evidence" value="ECO:0007669"/>
    <property type="project" value="UniProtKB-KW"/>
</dbReference>
<name>A0AA39C8X5_9HYME</name>
<evidence type="ECO:0000313" key="11">
    <source>
        <dbReference type="EMBL" id="KAK0160089.1"/>
    </source>
</evidence>
<feature type="compositionally biased region" description="Low complexity" evidence="9">
    <location>
        <begin position="325"/>
        <end position="339"/>
    </location>
</feature>
<evidence type="ECO:0000313" key="12">
    <source>
        <dbReference type="Proteomes" id="UP001168990"/>
    </source>
</evidence>
<evidence type="ECO:0000256" key="7">
    <source>
        <dbReference type="ARBA" id="ARBA00023163"/>
    </source>
</evidence>
<comment type="subcellular location">
    <subcellularLocation>
        <location evidence="1">Nucleus</location>
    </subcellularLocation>
</comment>
<feature type="compositionally biased region" description="Low complexity" evidence="9">
    <location>
        <begin position="352"/>
        <end position="371"/>
    </location>
</feature>
<keyword evidence="2" id="KW-0479">Metal-binding</keyword>
<gene>
    <name evidence="11" type="ORF">PV328_007532</name>
</gene>
<keyword evidence="12" id="KW-1185">Reference proteome</keyword>
<keyword evidence="5" id="KW-0805">Transcription regulation</keyword>
<evidence type="ECO:0000256" key="3">
    <source>
        <dbReference type="ARBA" id="ARBA00022771"/>
    </source>
</evidence>
<evidence type="ECO:0000256" key="4">
    <source>
        <dbReference type="ARBA" id="ARBA00022833"/>
    </source>
</evidence>
<feature type="region of interest" description="Disordered" evidence="9">
    <location>
        <begin position="169"/>
        <end position="205"/>
    </location>
</feature>
<dbReference type="SMART" id="SM01366">
    <property type="entry name" value="c-clamp"/>
    <property type="match status" value="1"/>
</dbReference>
<reference evidence="11" key="1">
    <citation type="journal article" date="2023" name="bioRxiv">
        <title>Scaffold-level genome assemblies of two parasitoid biocontrol wasps reveal the parthenogenesis mechanism and an associated novel virus.</title>
        <authorList>
            <person name="Inwood S."/>
            <person name="Skelly J."/>
            <person name="Guhlin J."/>
            <person name="Harrop T."/>
            <person name="Goldson S."/>
            <person name="Dearden P."/>
        </authorList>
    </citation>
    <scope>NUCLEOTIDE SEQUENCE</scope>
    <source>
        <strain evidence="11">Irish</strain>
        <tissue evidence="11">Whole body</tissue>
    </source>
</reference>
<evidence type="ECO:0000256" key="2">
    <source>
        <dbReference type="ARBA" id="ARBA00022723"/>
    </source>
</evidence>
<proteinExistence type="predicted"/>
<comment type="caution">
    <text evidence="11">The sequence shown here is derived from an EMBL/GenBank/DDBJ whole genome shotgun (WGS) entry which is preliminary data.</text>
</comment>
<dbReference type="GO" id="GO:0003700">
    <property type="term" value="F:DNA-binding transcription factor activity"/>
    <property type="evidence" value="ECO:0007669"/>
    <property type="project" value="TreeGrafter"/>
</dbReference>
<dbReference type="InterPro" id="IPR052253">
    <property type="entry name" value="CR1/CR2-DNA-binding_regulator"/>
</dbReference>
<feature type="compositionally biased region" description="Polar residues" evidence="9">
    <location>
        <begin position="309"/>
        <end position="320"/>
    </location>
</feature>
<accession>A0AA39C8X5</accession>
<evidence type="ECO:0000256" key="8">
    <source>
        <dbReference type="ARBA" id="ARBA00023242"/>
    </source>
</evidence>
<feature type="domain" description="DUF4772" evidence="10">
    <location>
        <begin position="5"/>
        <end position="125"/>
    </location>
</feature>
<feature type="region of interest" description="Disordered" evidence="9">
    <location>
        <begin position="268"/>
        <end position="373"/>
    </location>
</feature>
<dbReference type="InterPro" id="IPR031940">
    <property type="entry name" value="DUF4772"/>
</dbReference>
<dbReference type="GO" id="GO:0000978">
    <property type="term" value="F:RNA polymerase II cis-regulatory region sequence-specific DNA binding"/>
    <property type="evidence" value="ECO:0007669"/>
    <property type="project" value="TreeGrafter"/>
</dbReference>
<evidence type="ECO:0000256" key="1">
    <source>
        <dbReference type="ARBA" id="ARBA00004123"/>
    </source>
</evidence>
<evidence type="ECO:0000256" key="9">
    <source>
        <dbReference type="SAM" id="MobiDB-lite"/>
    </source>
</evidence>
<dbReference type="EMBL" id="JAQQBS010001423">
    <property type="protein sequence ID" value="KAK0160089.1"/>
    <property type="molecule type" value="Genomic_DNA"/>
</dbReference>
<dbReference type="GO" id="GO:0006357">
    <property type="term" value="P:regulation of transcription by RNA polymerase II"/>
    <property type="evidence" value="ECO:0007669"/>
    <property type="project" value="TreeGrafter"/>
</dbReference>
<dbReference type="Proteomes" id="UP001168990">
    <property type="component" value="Unassembled WGS sequence"/>
</dbReference>